<gene>
    <name evidence="2" type="ORF">BT67DRAFT_43700</name>
</gene>
<keyword evidence="3" id="KW-1185">Reference proteome</keyword>
<reference evidence="2" key="1">
    <citation type="journal article" date="2023" name="Mol. Phylogenet. Evol.">
        <title>Genome-scale phylogeny and comparative genomics of the fungal order Sordariales.</title>
        <authorList>
            <person name="Hensen N."/>
            <person name="Bonometti L."/>
            <person name="Westerberg I."/>
            <person name="Brannstrom I.O."/>
            <person name="Guillou S."/>
            <person name="Cros-Aarteil S."/>
            <person name="Calhoun S."/>
            <person name="Haridas S."/>
            <person name="Kuo A."/>
            <person name="Mondo S."/>
            <person name="Pangilinan J."/>
            <person name="Riley R."/>
            <person name="LaButti K."/>
            <person name="Andreopoulos B."/>
            <person name="Lipzen A."/>
            <person name="Chen C."/>
            <person name="Yan M."/>
            <person name="Daum C."/>
            <person name="Ng V."/>
            <person name="Clum A."/>
            <person name="Steindorff A."/>
            <person name="Ohm R.A."/>
            <person name="Martin F."/>
            <person name="Silar P."/>
            <person name="Natvig D.O."/>
            <person name="Lalanne C."/>
            <person name="Gautier V."/>
            <person name="Ament-Velasquez S.L."/>
            <person name="Kruys A."/>
            <person name="Hutchinson M.I."/>
            <person name="Powell A.J."/>
            <person name="Barry K."/>
            <person name="Miller A.N."/>
            <person name="Grigoriev I.V."/>
            <person name="Debuchy R."/>
            <person name="Gladieux P."/>
            <person name="Hiltunen Thoren M."/>
            <person name="Johannesson H."/>
        </authorList>
    </citation>
    <scope>NUCLEOTIDE SEQUENCE</scope>
    <source>
        <strain evidence="2">CBS 123565</strain>
    </source>
</reference>
<accession>A0AAN6UJ96</accession>
<evidence type="ECO:0000313" key="3">
    <source>
        <dbReference type="Proteomes" id="UP001304895"/>
    </source>
</evidence>
<dbReference type="EMBL" id="MU853411">
    <property type="protein sequence ID" value="KAK4133780.1"/>
    <property type="molecule type" value="Genomic_DNA"/>
</dbReference>
<dbReference type="AlphaFoldDB" id="A0AAN6UJ96"/>
<sequence>MLSFSLLFPYQVRQAIAHRGRFSLGGSEREARIGLASKTAVHTGGRWTDCLYIQPHTSPMPWLKGYGALLRITTTNVVSATNTSSAPRWEQNLHRLARNPSQLTPMLVGAHSLINRHDIGARLATHYCLRAYGIQAGWQGTPKQLAGGKGRRGRHLSGPSRVSAGM</sequence>
<evidence type="ECO:0000313" key="2">
    <source>
        <dbReference type="EMBL" id="KAK4133780.1"/>
    </source>
</evidence>
<protein>
    <submittedName>
        <fullName evidence="2">Uncharacterized protein</fullName>
    </submittedName>
</protein>
<comment type="caution">
    <text evidence="2">The sequence shown here is derived from an EMBL/GenBank/DDBJ whole genome shotgun (WGS) entry which is preliminary data.</text>
</comment>
<feature type="region of interest" description="Disordered" evidence="1">
    <location>
        <begin position="143"/>
        <end position="166"/>
    </location>
</feature>
<reference evidence="2" key="2">
    <citation type="submission" date="2023-05" db="EMBL/GenBank/DDBJ databases">
        <authorList>
            <consortium name="Lawrence Berkeley National Laboratory"/>
            <person name="Steindorff A."/>
            <person name="Hensen N."/>
            <person name="Bonometti L."/>
            <person name="Westerberg I."/>
            <person name="Brannstrom I.O."/>
            <person name="Guillou S."/>
            <person name="Cros-Aarteil S."/>
            <person name="Calhoun S."/>
            <person name="Haridas S."/>
            <person name="Kuo A."/>
            <person name="Mondo S."/>
            <person name="Pangilinan J."/>
            <person name="Riley R."/>
            <person name="Labutti K."/>
            <person name="Andreopoulos B."/>
            <person name="Lipzen A."/>
            <person name="Chen C."/>
            <person name="Yanf M."/>
            <person name="Daum C."/>
            <person name="Ng V."/>
            <person name="Clum A."/>
            <person name="Ohm R."/>
            <person name="Martin F."/>
            <person name="Silar P."/>
            <person name="Natvig D."/>
            <person name="Lalanne C."/>
            <person name="Gautier V."/>
            <person name="Ament-Velasquez S.L."/>
            <person name="Kruys A."/>
            <person name="Hutchinson M.I."/>
            <person name="Powell A.J."/>
            <person name="Barry K."/>
            <person name="Miller A.N."/>
            <person name="Grigoriev I.V."/>
            <person name="Debuchy R."/>
            <person name="Gladieux P."/>
            <person name="Thoren M.H."/>
            <person name="Johannesson H."/>
        </authorList>
    </citation>
    <scope>NUCLEOTIDE SEQUENCE</scope>
    <source>
        <strain evidence="2">CBS 123565</strain>
    </source>
</reference>
<name>A0AAN6UJ96_9PEZI</name>
<proteinExistence type="predicted"/>
<organism evidence="2 3">
    <name type="scientific">Trichocladium antarcticum</name>
    <dbReference type="NCBI Taxonomy" id="1450529"/>
    <lineage>
        <taxon>Eukaryota</taxon>
        <taxon>Fungi</taxon>
        <taxon>Dikarya</taxon>
        <taxon>Ascomycota</taxon>
        <taxon>Pezizomycotina</taxon>
        <taxon>Sordariomycetes</taxon>
        <taxon>Sordariomycetidae</taxon>
        <taxon>Sordariales</taxon>
        <taxon>Chaetomiaceae</taxon>
        <taxon>Trichocladium</taxon>
    </lineage>
</organism>
<dbReference type="Proteomes" id="UP001304895">
    <property type="component" value="Unassembled WGS sequence"/>
</dbReference>
<evidence type="ECO:0000256" key="1">
    <source>
        <dbReference type="SAM" id="MobiDB-lite"/>
    </source>
</evidence>